<sequence>GWVPTWHGPLGCGLHFLRIFQCWHEHAWAPAGSLLGVQWASPAKVGGSSLPPPKKIKMKISSFEWHFANSPLGAHGWPAGSPWSARMARLQHAHWARVGRPDCPSAGLGSTFPKSTRRARPDSVTVWPFDGWTNLRQSVRATRAAVFAQISPPVQAALRQLLQKRPFQTPSVRMCGQGLHGSCDMAESPPGDTL</sequence>
<evidence type="ECO:0000313" key="1">
    <source>
        <dbReference type="EMBL" id="POV97982.1"/>
    </source>
</evidence>
<comment type="caution">
    <text evidence="1">The sequence shown here is derived from an EMBL/GenBank/DDBJ whole genome shotgun (WGS) entry which is preliminary data.</text>
</comment>
<organism evidence="1 2">
    <name type="scientific">Puccinia striiformis</name>
    <dbReference type="NCBI Taxonomy" id="27350"/>
    <lineage>
        <taxon>Eukaryota</taxon>
        <taxon>Fungi</taxon>
        <taxon>Dikarya</taxon>
        <taxon>Basidiomycota</taxon>
        <taxon>Pucciniomycotina</taxon>
        <taxon>Pucciniomycetes</taxon>
        <taxon>Pucciniales</taxon>
        <taxon>Pucciniaceae</taxon>
        <taxon>Puccinia</taxon>
    </lineage>
</organism>
<accession>A0A2S4UKY7</accession>
<keyword evidence="2" id="KW-1185">Reference proteome</keyword>
<protein>
    <submittedName>
        <fullName evidence="1">Uncharacterized protein</fullName>
    </submittedName>
</protein>
<dbReference type="EMBL" id="PKSL01000241">
    <property type="protein sequence ID" value="POV97982.1"/>
    <property type="molecule type" value="Genomic_DNA"/>
</dbReference>
<dbReference type="AlphaFoldDB" id="A0A2S4UKY7"/>
<name>A0A2S4UKY7_9BASI</name>
<dbReference type="VEuPathDB" id="FungiDB:PSTT_14720"/>
<proteinExistence type="predicted"/>
<dbReference type="VEuPathDB" id="FungiDB:PSHT_03798"/>
<dbReference type="Proteomes" id="UP000239156">
    <property type="component" value="Unassembled WGS sequence"/>
</dbReference>
<feature type="non-terminal residue" evidence="1">
    <location>
        <position position="1"/>
    </location>
</feature>
<evidence type="ECO:0000313" key="2">
    <source>
        <dbReference type="Proteomes" id="UP000239156"/>
    </source>
</evidence>
<reference evidence="1" key="1">
    <citation type="submission" date="2017-12" db="EMBL/GenBank/DDBJ databases">
        <title>Gene loss provides genomic basis for host adaptation in cereal stripe rust fungi.</title>
        <authorList>
            <person name="Xia C."/>
        </authorList>
    </citation>
    <scope>NUCLEOTIDE SEQUENCE [LARGE SCALE GENOMIC DNA]</scope>
    <source>
        <strain evidence="1">93-210</strain>
    </source>
</reference>
<gene>
    <name evidence="1" type="ORF">PSTT_14720</name>
</gene>